<protein>
    <recommendedName>
        <fullName evidence="2">FH2 domain-containing protein</fullName>
    </recommendedName>
</protein>
<comment type="caution">
    <text evidence="3">The sequence shown here is derived from an EMBL/GenBank/DDBJ whole genome shotgun (WGS) entry which is preliminary data.</text>
</comment>
<feature type="non-terminal residue" evidence="3">
    <location>
        <position position="1"/>
    </location>
</feature>
<dbReference type="GO" id="GO:0051016">
    <property type="term" value="P:barbed-end actin filament capping"/>
    <property type="evidence" value="ECO:0007669"/>
    <property type="project" value="TreeGrafter"/>
</dbReference>
<accession>A0A699XAB4</accession>
<evidence type="ECO:0000313" key="3">
    <source>
        <dbReference type="EMBL" id="GFD56559.1"/>
    </source>
</evidence>
<keyword evidence="1" id="KW-0175">Coiled coil</keyword>
<dbReference type="PANTHER" id="PTHR47102">
    <property type="entry name" value="PROTEIN BNI1"/>
    <property type="match status" value="1"/>
</dbReference>
<feature type="domain" description="FH2" evidence="2">
    <location>
        <begin position="1"/>
        <end position="90"/>
    </location>
</feature>
<dbReference type="EMBL" id="BKCJ011830874">
    <property type="protein sequence ID" value="GFD56559.1"/>
    <property type="molecule type" value="Genomic_DNA"/>
</dbReference>
<dbReference type="GO" id="GO:0051017">
    <property type="term" value="P:actin filament bundle assembly"/>
    <property type="evidence" value="ECO:0007669"/>
    <property type="project" value="TreeGrafter"/>
</dbReference>
<dbReference type="SUPFAM" id="SSF101447">
    <property type="entry name" value="Formin homology 2 domain (FH2 domain)"/>
    <property type="match status" value="1"/>
</dbReference>
<feature type="non-terminal residue" evidence="3">
    <location>
        <position position="90"/>
    </location>
</feature>
<dbReference type="Gene3D" id="1.20.58.2220">
    <property type="entry name" value="Formin, FH2 domain"/>
    <property type="match status" value="1"/>
</dbReference>
<dbReference type="PANTHER" id="PTHR47102:SF2">
    <property type="entry name" value="PROTEIN BNI1"/>
    <property type="match status" value="1"/>
</dbReference>
<sequence>EGFYDDIAGVLTAQKINIEQLQADAKKYIDNIANVQMSLDSGNLSDPKKFHPEDRVSQVVQRTMKEARRKAEQMQLYLDEMKRVFDDILT</sequence>
<dbReference type="GO" id="GO:1903475">
    <property type="term" value="P:mitotic actomyosin contractile ring assembly"/>
    <property type="evidence" value="ECO:0007669"/>
    <property type="project" value="TreeGrafter"/>
</dbReference>
<dbReference type="GO" id="GO:0043332">
    <property type="term" value="C:mating projection tip"/>
    <property type="evidence" value="ECO:0007669"/>
    <property type="project" value="TreeGrafter"/>
</dbReference>
<dbReference type="Pfam" id="PF02181">
    <property type="entry name" value="FH2"/>
    <property type="match status" value="1"/>
</dbReference>
<dbReference type="GO" id="GO:0032153">
    <property type="term" value="C:cell division site"/>
    <property type="evidence" value="ECO:0007669"/>
    <property type="project" value="TreeGrafter"/>
</dbReference>
<gene>
    <name evidence="3" type="ORF">Tci_928528</name>
</gene>
<evidence type="ECO:0000256" key="1">
    <source>
        <dbReference type="SAM" id="Coils"/>
    </source>
</evidence>
<dbReference type="InterPro" id="IPR042201">
    <property type="entry name" value="FH2_Formin_sf"/>
</dbReference>
<feature type="coiled-coil region" evidence="1">
    <location>
        <begin position="11"/>
        <end position="38"/>
    </location>
</feature>
<dbReference type="InterPro" id="IPR015425">
    <property type="entry name" value="FH2_Formin"/>
</dbReference>
<proteinExistence type="predicted"/>
<evidence type="ECO:0000259" key="2">
    <source>
        <dbReference type="PROSITE" id="PS51444"/>
    </source>
</evidence>
<dbReference type="InterPro" id="IPR051661">
    <property type="entry name" value="Actin_filament_regulator"/>
</dbReference>
<dbReference type="PROSITE" id="PS51444">
    <property type="entry name" value="FH2"/>
    <property type="match status" value="1"/>
</dbReference>
<dbReference type="AlphaFoldDB" id="A0A699XAB4"/>
<reference evidence="3" key="1">
    <citation type="journal article" date="2019" name="Sci. Rep.">
        <title>Draft genome of Tanacetum cinerariifolium, the natural source of mosquito coil.</title>
        <authorList>
            <person name="Yamashiro T."/>
            <person name="Shiraishi A."/>
            <person name="Satake H."/>
            <person name="Nakayama K."/>
        </authorList>
    </citation>
    <scope>NUCLEOTIDE SEQUENCE</scope>
</reference>
<organism evidence="3">
    <name type="scientific">Tanacetum cinerariifolium</name>
    <name type="common">Dalmatian daisy</name>
    <name type="synonym">Chrysanthemum cinerariifolium</name>
    <dbReference type="NCBI Taxonomy" id="118510"/>
    <lineage>
        <taxon>Eukaryota</taxon>
        <taxon>Viridiplantae</taxon>
        <taxon>Streptophyta</taxon>
        <taxon>Embryophyta</taxon>
        <taxon>Tracheophyta</taxon>
        <taxon>Spermatophyta</taxon>
        <taxon>Magnoliopsida</taxon>
        <taxon>eudicotyledons</taxon>
        <taxon>Gunneridae</taxon>
        <taxon>Pentapetalae</taxon>
        <taxon>asterids</taxon>
        <taxon>campanulids</taxon>
        <taxon>Asterales</taxon>
        <taxon>Asteraceae</taxon>
        <taxon>Asteroideae</taxon>
        <taxon>Anthemideae</taxon>
        <taxon>Anthemidinae</taxon>
        <taxon>Tanacetum</taxon>
    </lineage>
</organism>
<name>A0A699XAB4_TANCI</name>